<dbReference type="InterPro" id="IPR000184">
    <property type="entry name" value="Bac_surfAg_D15"/>
</dbReference>
<evidence type="ECO:0000313" key="4">
    <source>
        <dbReference type="EMBL" id="RXF68396.1"/>
    </source>
</evidence>
<accession>A0A4Q0M6T3</accession>
<dbReference type="Proteomes" id="UP000290848">
    <property type="component" value="Unassembled WGS sequence"/>
</dbReference>
<name>A0A4Q0M6T3_9SPHI</name>
<dbReference type="GO" id="GO:0019867">
    <property type="term" value="C:outer membrane"/>
    <property type="evidence" value="ECO:0007669"/>
    <property type="project" value="InterPro"/>
</dbReference>
<dbReference type="GO" id="GO:0008320">
    <property type="term" value="F:protein transmembrane transporter activity"/>
    <property type="evidence" value="ECO:0007669"/>
    <property type="project" value="TreeGrafter"/>
</dbReference>
<dbReference type="GO" id="GO:0046819">
    <property type="term" value="P:protein secretion by the type V secretion system"/>
    <property type="evidence" value="ECO:0007669"/>
    <property type="project" value="TreeGrafter"/>
</dbReference>
<dbReference type="EMBL" id="RXOC01000011">
    <property type="protein sequence ID" value="RXF68396.1"/>
    <property type="molecule type" value="Genomic_DNA"/>
</dbReference>
<dbReference type="AlphaFoldDB" id="A0A4Q0M6T3"/>
<dbReference type="GO" id="GO:0098046">
    <property type="term" value="C:type V protein secretion system complex"/>
    <property type="evidence" value="ECO:0007669"/>
    <property type="project" value="TreeGrafter"/>
</dbReference>
<sequence length="858" mass="98354">MLIYNKLTISFIILLYGSAALAVGNKPQSRDTITIAIAPEYNEVSSSHRFWLGENYRKLWATPVRMRILDLKSERGGLSVVKLGGGMQTKSLRLKDGQGQEWVLRTIQKYPERGLPENLRPTVARDILQDQVSTAHPYGALAVPLLAEALQLPHSNPEIVYVADDPGLGEYRKEFANAVYLFEEREPVGVEDTDNTLKVQDELEEDNDTRVIQKLVLRARLLDFMVGDWDRHEDNWRWGREKTKEEKIYTPVPRDRDKVFYKTSGIFPWILSHQWLKSNLQPYDREIRDIAGWNYNARYFDRYFLTQLTENDWKEEIAYVQKTVTDSLAEKAIRQMPDTIFALSGLDVLDKLKGRRDNLEKIALDYYRFLAKKADIPLSEKREFVDIEYRPDGNVEVSVHNKKKDGSKGRLLYQRVFIPIETHEIRIYGLAGEDVYTVGGEGKPAIKVRLAGGKDRDVFTVNNSFTNRKHLYIYDRPDSNIFPDHSLAKLRLSNDSTVNSFDRKAFKYDRFGPMALINYNIDQGIQLRAGILYEKQGFRKTPFAVKHEFWANYSTGRNSYIFNYLGEFKKAIGKNDLSIDLNSWGPNNQTNFFGRGNESIFLRHDEGGIGFYRNRFDYLTASVRLHRNVAKNLRVNAGIGTEFYTSAEEDNEARFFDNYNISNPEENVFSDKFYAGLVVGAKYDTRDDESMPTKGLLWNTQITAKRQLNGDNNSYGRVKSDFSLYLSFSGSDLVIANRVGGGTTFGEPAFFQEMQLGGVNTLRGFHTNRFTGKTMLYHNIDLRLRLFHFTSYLFPGSVGVLGFHDTGRVWMPSQSSNKWHHGYGSGLYVVPAELILIQGAVGFSKEGSLPYISVGFNF</sequence>
<evidence type="ECO:0000259" key="3">
    <source>
        <dbReference type="Pfam" id="PF01103"/>
    </source>
</evidence>
<comment type="caution">
    <text evidence="4">The sequence shown here is derived from an EMBL/GenBank/DDBJ whole genome shotgun (WGS) entry which is preliminary data.</text>
</comment>
<gene>
    <name evidence="4" type="ORF">EKH83_16070</name>
</gene>
<feature type="domain" description="Bacterial surface antigen (D15)" evidence="3">
    <location>
        <begin position="599"/>
        <end position="826"/>
    </location>
</feature>
<evidence type="ECO:0000256" key="1">
    <source>
        <dbReference type="ARBA" id="ARBA00004370"/>
    </source>
</evidence>
<evidence type="ECO:0000256" key="2">
    <source>
        <dbReference type="ARBA" id="ARBA00023136"/>
    </source>
</evidence>
<dbReference type="PANTHER" id="PTHR34597:SF3">
    <property type="entry name" value="OUTER MEMBRANE TRANSPORTER CDIB"/>
    <property type="match status" value="1"/>
</dbReference>
<dbReference type="Gene3D" id="2.40.160.50">
    <property type="entry name" value="membrane protein fhac: a member of the omp85/tpsb transporter family"/>
    <property type="match status" value="1"/>
</dbReference>
<keyword evidence="2" id="KW-0472">Membrane</keyword>
<organism evidence="4 5">
    <name type="scientific">Arcticibacter tournemirensis</name>
    <dbReference type="NCBI Taxonomy" id="699437"/>
    <lineage>
        <taxon>Bacteria</taxon>
        <taxon>Pseudomonadati</taxon>
        <taxon>Bacteroidota</taxon>
        <taxon>Sphingobacteriia</taxon>
        <taxon>Sphingobacteriales</taxon>
        <taxon>Sphingobacteriaceae</taxon>
        <taxon>Arcticibacter</taxon>
    </lineage>
</organism>
<dbReference type="PANTHER" id="PTHR34597">
    <property type="entry name" value="SLR1661 PROTEIN"/>
    <property type="match status" value="1"/>
</dbReference>
<protein>
    <recommendedName>
        <fullName evidence="3">Bacterial surface antigen (D15) domain-containing protein</fullName>
    </recommendedName>
</protein>
<comment type="subcellular location">
    <subcellularLocation>
        <location evidence="1">Membrane</location>
    </subcellularLocation>
</comment>
<evidence type="ECO:0000313" key="5">
    <source>
        <dbReference type="Proteomes" id="UP000290848"/>
    </source>
</evidence>
<dbReference type="InterPro" id="IPR051544">
    <property type="entry name" value="TPS_OM_transporter"/>
</dbReference>
<reference evidence="4 5" key="1">
    <citation type="submission" date="2018-12" db="EMBL/GenBank/DDBJ databases">
        <title>The Draft Genome Sequence of the Soil Bacterium Pedobacter tournemirensis R1.</title>
        <authorList>
            <person name="He J."/>
        </authorList>
    </citation>
    <scope>NUCLEOTIDE SEQUENCE [LARGE SCALE GENOMIC DNA]</scope>
    <source>
        <strain evidence="4 5">R1</strain>
    </source>
</reference>
<dbReference type="RefSeq" id="WP_128770476.1">
    <property type="nucleotide sequence ID" value="NZ_RXOC01000011.1"/>
</dbReference>
<proteinExistence type="predicted"/>
<dbReference type="Pfam" id="PF01103">
    <property type="entry name" value="Omp85"/>
    <property type="match status" value="1"/>
</dbReference>